<keyword evidence="10 13" id="KW-0648">Protein biosynthesis</keyword>
<gene>
    <name evidence="13 16" type="primary">thrS</name>
    <name evidence="16" type="ORF">E6H05_02595</name>
</gene>
<dbReference type="CDD" id="cd01667">
    <property type="entry name" value="TGS_ThrRS"/>
    <property type="match status" value="1"/>
</dbReference>
<evidence type="ECO:0000259" key="15">
    <source>
        <dbReference type="PROSITE" id="PS51880"/>
    </source>
</evidence>
<evidence type="ECO:0000256" key="3">
    <source>
        <dbReference type="ARBA" id="ARBA00022555"/>
    </source>
</evidence>
<accession>A0A537J024</accession>
<dbReference type="GO" id="GO:0005524">
    <property type="term" value="F:ATP binding"/>
    <property type="evidence" value="ECO:0007669"/>
    <property type="project" value="UniProtKB-UniRule"/>
</dbReference>
<dbReference type="FunFam" id="3.40.50.800:FF:000001">
    <property type="entry name" value="Threonine--tRNA ligase"/>
    <property type="match status" value="1"/>
</dbReference>
<keyword evidence="2 13" id="KW-0963">Cytoplasm</keyword>
<dbReference type="GO" id="GO:0046872">
    <property type="term" value="F:metal ion binding"/>
    <property type="evidence" value="ECO:0007669"/>
    <property type="project" value="UniProtKB-KW"/>
</dbReference>
<evidence type="ECO:0000313" key="16">
    <source>
        <dbReference type="EMBL" id="TMI76910.1"/>
    </source>
</evidence>
<name>A0A537J024_9BACT</name>
<keyword evidence="5 13" id="KW-0479">Metal-binding</keyword>
<dbReference type="PANTHER" id="PTHR11451:SF56">
    <property type="entry name" value="THREONINE--TRNA LIGASE 1"/>
    <property type="match status" value="1"/>
</dbReference>
<evidence type="ECO:0000256" key="1">
    <source>
        <dbReference type="ARBA" id="ARBA00008226"/>
    </source>
</evidence>
<dbReference type="Pfam" id="PF07973">
    <property type="entry name" value="tRNA_SAD"/>
    <property type="match status" value="1"/>
</dbReference>
<keyword evidence="11 13" id="KW-0030">Aminoacyl-tRNA synthetase</keyword>
<evidence type="ECO:0000256" key="4">
    <source>
        <dbReference type="ARBA" id="ARBA00022598"/>
    </source>
</evidence>
<evidence type="ECO:0000313" key="17">
    <source>
        <dbReference type="Proteomes" id="UP000318834"/>
    </source>
</evidence>
<dbReference type="SUPFAM" id="SSF55186">
    <property type="entry name" value="ThrRS/AlaRS common domain"/>
    <property type="match status" value="1"/>
</dbReference>
<evidence type="ECO:0000256" key="6">
    <source>
        <dbReference type="ARBA" id="ARBA00022741"/>
    </source>
</evidence>
<dbReference type="Gene3D" id="3.30.930.10">
    <property type="entry name" value="Bira Bifunctional Protein, Domain 2"/>
    <property type="match status" value="1"/>
</dbReference>
<comment type="caution">
    <text evidence="13">Lacks conserved residue(s) required for the propagation of feature annotation.</text>
</comment>
<feature type="domain" description="Aminoacyl-transfer RNA synthetases class-II family profile" evidence="14">
    <location>
        <begin position="269"/>
        <end position="549"/>
    </location>
</feature>
<evidence type="ECO:0000256" key="2">
    <source>
        <dbReference type="ARBA" id="ARBA00022490"/>
    </source>
</evidence>
<dbReference type="InterPro" id="IPR047246">
    <property type="entry name" value="ThrRS_anticodon"/>
</dbReference>
<dbReference type="HAMAP" id="MF_00184">
    <property type="entry name" value="Thr_tRNA_synth"/>
    <property type="match status" value="1"/>
</dbReference>
<dbReference type="FunFam" id="3.30.54.20:FF:000002">
    <property type="entry name" value="Threonine--tRNA ligase"/>
    <property type="match status" value="1"/>
</dbReference>
<evidence type="ECO:0000256" key="10">
    <source>
        <dbReference type="ARBA" id="ARBA00022917"/>
    </source>
</evidence>
<dbReference type="InterPro" id="IPR012675">
    <property type="entry name" value="Beta-grasp_dom_sf"/>
</dbReference>
<dbReference type="SMART" id="SM00863">
    <property type="entry name" value="tRNA_SAD"/>
    <property type="match status" value="1"/>
</dbReference>
<dbReference type="InterPro" id="IPR018163">
    <property type="entry name" value="Thr/Ala-tRNA-synth_IIc_edit"/>
</dbReference>
<dbReference type="GO" id="GO:0006435">
    <property type="term" value="P:threonyl-tRNA aminoacylation"/>
    <property type="evidence" value="ECO:0007669"/>
    <property type="project" value="UniProtKB-UniRule"/>
</dbReference>
<dbReference type="InterPro" id="IPR036621">
    <property type="entry name" value="Anticodon-bd_dom_sf"/>
</dbReference>
<dbReference type="FunFam" id="3.30.930.10:FF:000002">
    <property type="entry name" value="Threonine--tRNA ligase"/>
    <property type="match status" value="1"/>
</dbReference>
<comment type="cofactor">
    <cofactor evidence="13">
        <name>Zn(2+)</name>
        <dbReference type="ChEBI" id="CHEBI:29105"/>
    </cofactor>
    <text evidence="13">Binds 1 zinc ion per subunit.</text>
</comment>
<dbReference type="GO" id="GO:0000049">
    <property type="term" value="F:tRNA binding"/>
    <property type="evidence" value="ECO:0007669"/>
    <property type="project" value="UniProtKB-KW"/>
</dbReference>
<feature type="binding site" evidence="13">
    <location>
        <position position="333"/>
    </location>
    <ligand>
        <name>Zn(2+)</name>
        <dbReference type="ChEBI" id="CHEBI:29105"/>
        <note>catalytic</note>
    </ligand>
</feature>
<evidence type="ECO:0000256" key="13">
    <source>
        <dbReference type="HAMAP-Rule" id="MF_00184"/>
    </source>
</evidence>
<keyword evidence="7 13" id="KW-0862">Zinc</keyword>
<keyword evidence="6 13" id="KW-0547">Nucleotide-binding</keyword>
<comment type="subunit">
    <text evidence="13">Homodimer.</text>
</comment>
<dbReference type="PANTHER" id="PTHR11451">
    <property type="entry name" value="THREONINE-TRNA LIGASE"/>
    <property type="match status" value="1"/>
</dbReference>
<dbReference type="CDD" id="cd00860">
    <property type="entry name" value="ThrRS_anticodon"/>
    <property type="match status" value="1"/>
</dbReference>
<reference evidence="16 17" key="1">
    <citation type="journal article" date="2019" name="Nat. Microbiol.">
        <title>Mediterranean grassland soil C-N compound turnover is dependent on rainfall and depth, and is mediated by genomically divergent microorganisms.</title>
        <authorList>
            <person name="Diamond S."/>
            <person name="Andeer P.F."/>
            <person name="Li Z."/>
            <person name="Crits-Christoph A."/>
            <person name="Burstein D."/>
            <person name="Anantharaman K."/>
            <person name="Lane K.R."/>
            <person name="Thomas B.C."/>
            <person name="Pan C."/>
            <person name="Northen T.R."/>
            <person name="Banfield J.F."/>
        </authorList>
    </citation>
    <scope>NUCLEOTIDE SEQUENCE [LARGE SCALE GENOMIC DNA]</scope>
    <source>
        <strain evidence="16">NP_8</strain>
    </source>
</reference>
<dbReference type="InterPro" id="IPR006195">
    <property type="entry name" value="aa-tRNA-synth_II"/>
</dbReference>
<comment type="similarity">
    <text evidence="1 13">Belongs to the class-II aminoacyl-tRNA synthetase family.</text>
</comment>
<feature type="binding site" evidence="13">
    <location>
        <position position="514"/>
    </location>
    <ligand>
        <name>Zn(2+)</name>
        <dbReference type="ChEBI" id="CHEBI:29105"/>
        <note>catalytic</note>
    </ligand>
</feature>
<organism evidence="16 17">
    <name type="scientific">Candidatus Segetimicrobium genomatis</name>
    <dbReference type="NCBI Taxonomy" id="2569760"/>
    <lineage>
        <taxon>Bacteria</taxon>
        <taxon>Bacillati</taxon>
        <taxon>Candidatus Sysuimicrobiota</taxon>
        <taxon>Candidatus Sysuimicrobiia</taxon>
        <taxon>Candidatus Sysuimicrobiales</taxon>
        <taxon>Candidatus Segetimicrobiaceae</taxon>
        <taxon>Candidatus Segetimicrobium</taxon>
    </lineage>
</organism>
<dbReference type="EC" id="6.1.1.3" evidence="13"/>
<dbReference type="InterPro" id="IPR002314">
    <property type="entry name" value="aa-tRNA-synt_IIb"/>
</dbReference>
<dbReference type="FunFam" id="3.30.980.10:FF:000005">
    <property type="entry name" value="Threonyl-tRNA synthetase, mitochondrial"/>
    <property type="match status" value="1"/>
</dbReference>
<dbReference type="SUPFAM" id="SSF55681">
    <property type="entry name" value="Class II aaRS and biotin synthetases"/>
    <property type="match status" value="1"/>
</dbReference>
<feature type="binding site" evidence="13">
    <location>
        <position position="384"/>
    </location>
    <ligand>
        <name>Zn(2+)</name>
        <dbReference type="ChEBI" id="CHEBI:29105"/>
        <note>catalytic</note>
    </ligand>
</feature>
<comment type="subcellular location">
    <subcellularLocation>
        <location evidence="13">Cytoplasm</location>
    </subcellularLocation>
</comment>
<dbReference type="Pfam" id="PF02824">
    <property type="entry name" value="TGS"/>
    <property type="match status" value="1"/>
</dbReference>
<dbReference type="InterPro" id="IPR033728">
    <property type="entry name" value="ThrRS_core"/>
</dbReference>
<evidence type="ECO:0000256" key="5">
    <source>
        <dbReference type="ARBA" id="ARBA00022723"/>
    </source>
</evidence>
<evidence type="ECO:0000256" key="9">
    <source>
        <dbReference type="ARBA" id="ARBA00022884"/>
    </source>
</evidence>
<dbReference type="CDD" id="cd00771">
    <property type="entry name" value="ThrRS_core"/>
    <property type="match status" value="1"/>
</dbReference>
<dbReference type="SUPFAM" id="SSF52954">
    <property type="entry name" value="Class II aaRS ABD-related"/>
    <property type="match status" value="1"/>
</dbReference>
<dbReference type="InterPro" id="IPR012676">
    <property type="entry name" value="TGS-like"/>
</dbReference>
<dbReference type="InterPro" id="IPR002320">
    <property type="entry name" value="Thr-tRNA-ligase_IIa"/>
</dbReference>
<dbReference type="Pfam" id="PF00587">
    <property type="entry name" value="tRNA-synt_2b"/>
    <property type="match status" value="1"/>
</dbReference>
<dbReference type="InterPro" id="IPR004154">
    <property type="entry name" value="Anticodon-bd"/>
</dbReference>
<keyword evidence="3 13" id="KW-0820">tRNA-binding</keyword>
<proteinExistence type="inferred from homology"/>
<feature type="domain" description="TGS" evidence="15">
    <location>
        <begin position="1"/>
        <end position="60"/>
    </location>
</feature>
<sequence>MNQIKVTLPDGRVKEYPKGISLADVVRDAGKPDAFVAKVDGDLRDLATKLDRDARVEPLTFEQPGGREVYWHSSAHLMAQAVKQLFPEAKLAIGPPIDDGFYYDIDLGRPFSPEDLEKIEARMRELAKRDQPIERVEVPREEAIRTYKEMGEKYKLELLQDISDARVSFYRQDGFMDMCRGPHLPRTGLIKAVKLLSTSGAYWRGDEHREMLQRIYGISFPRQEQLDEFVHQLEEAKRRDHRRLGKDLKLFAFAEELGQGLPLWLPRGAAVRRILENYIVNLELQHGYLHVYAPDLASVQLYKISGHWDYFREAMYPPMKIDNDELVLKPMNCPHHIMIYKQEQRSYRDLPVRIAELGRMYRYEKSGTLSGLHRVRSMTLNDAHIFCRPDQVKQEFAAVVRLIQQVYQDFRITDYRLDLSLHDPQDRQYYHQDEELWMTAEGLLHEVLHELGLPYNSVVGGANFYGPKLDVQVRTATGKEETLSTVQLDFLLPKRFELEFIGEDGKAHRPVMIHRAVISTMERMMAFLIEYYAGDFPVWLAPEQVRVLPIADRHLDYARQVRDRLAAGGGRVELDESNERISYKIRRAQIDHVPYMLVVGDKEAASGQVAVRSRASGDLGPIPLDKFAGRIAEEVAAKS</sequence>
<dbReference type="InterPro" id="IPR012947">
    <property type="entry name" value="tRNA_SAD"/>
</dbReference>
<comment type="caution">
    <text evidence="16">The sequence shown here is derived from an EMBL/GenBank/DDBJ whole genome shotgun (WGS) entry which is preliminary data.</text>
</comment>
<dbReference type="PRINTS" id="PR01047">
    <property type="entry name" value="TRNASYNTHTHR"/>
</dbReference>
<evidence type="ECO:0000256" key="7">
    <source>
        <dbReference type="ARBA" id="ARBA00022833"/>
    </source>
</evidence>
<evidence type="ECO:0000256" key="11">
    <source>
        <dbReference type="ARBA" id="ARBA00023146"/>
    </source>
</evidence>
<dbReference type="EMBL" id="VBAP01000009">
    <property type="protein sequence ID" value="TMI76910.1"/>
    <property type="molecule type" value="Genomic_DNA"/>
</dbReference>
<dbReference type="NCBIfam" id="TIGR00418">
    <property type="entry name" value="thrS"/>
    <property type="match status" value="1"/>
</dbReference>
<dbReference type="Pfam" id="PF03129">
    <property type="entry name" value="HGTP_anticodon"/>
    <property type="match status" value="1"/>
</dbReference>
<dbReference type="Gene3D" id="3.10.20.30">
    <property type="match status" value="1"/>
</dbReference>
<dbReference type="InterPro" id="IPR045864">
    <property type="entry name" value="aa-tRNA-synth_II/BPL/LPL"/>
</dbReference>
<dbReference type="InterPro" id="IPR004095">
    <property type="entry name" value="TGS"/>
</dbReference>
<keyword evidence="9 13" id="KW-0694">RNA-binding</keyword>
<dbReference type="GO" id="GO:0005737">
    <property type="term" value="C:cytoplasm"/>
    <property type="evidence" value="ECO:0007669"/>
    <property type="project" value="UniProtKB-SubCell"/>
</dbReference>
<dbReference type="Proteomes" id="UP000318834">
    <property type="component" value="Unassembled WGS sequence"/>
</dbReference>
<protein>
    <recommendedName>
        <fullName evidence="13">Threonine--tRNA ligase</fullName>
        <ecNumber evidence="13">6.1.1.3</ecNumber>
    </recommendedName>
    <alternativeName>
        <fullName evidence="13">Threonyl-tRNA synthetase</fullName>
        <shortName evidence="13">ThrRS</shortName>
    </alternativeName>
</protein>
<dbReference type="SUPFAM" id="SSF81271">
    <property type="entry name" value="TGS-like"/>
    <property type="match status" value="1"/>
</dbReference>
<dbReference type="Gene3D" id="3.30.980.10">
    <property type="entry name" value="Threonyl-trna Synthetase, Chain A, domain 2"/>
    <property type="match status" value="1"/>
</dbReference>
<dbReference type="Gene3D" id="3.40.50.800">
    <property type="entry name" value="Anticodon-binding domain"/>
    <property type="match status" value="1"/>
</dbReference>
<keyword evidence="4 13" id="KW-0436">Ligase</keyword>
<keyword evidence="8 13" id="KW-0067">ATP-binding</keyword>
<dbReference type="GO" id="GO:0004829">
    <property type="term" value="F:threonine-tRNA ligase activity"/>
    <property type="evidence" value="ECO:0007669"/>
    <property type="project" value="UniProtKB-UniRule"/>
</dbReference>
<evidence type="ECO:0000256" key="12">
    <source>
        <dbReference type="ARBA" id="ARBA00049515"/>
    </source>
</evidence>
<dbReference type="PROSITE" id="PS51880">
    <property type="entry name" value="TGS"/>
    <property type="match status" value="1"/>
</dbReference>
<evidence type="ECO:0000256" key="8">
    <source>
        <dbReference type="ARBA" id="ARBA00022840"/>
    </source>
</evidence>
<evidence type="ECO:0000259" key="14">
    <source>
        <dbReference type="PROSITE" id="PS50862"/>
    </source>
</evidence>
<comment type="catalytic activity">
    <reaction evidence="12 13">
        <text>tRNA(Thr) + L-threonine + ATP = L-threonyl-tRNA(Thr) + AMP + diphosphate + H(+)</text>
        <dbReference type="Rhea" id="RHEA:24624"/>
        <dbReference type="Rhea" id="RHEA-COMP:9670"/>
        <dbReference type="Rhea" id="RHEA-COMP:9704"/>
        <dbReference type="ChEBI" id="CHEBI:15378"/>
        <dbReference type="ChEBI" id="CHEBI:30616"/>
        <dbReference type="ChEBI" id="CHEBI:33019"/>
        <dbReference type="ChEBI" id="CHEBI:57926"/>
        <dbReference type="ChEBI" id="CHEBI:78442"/>
        <dbReference type="ChEBI" id="CHEBI:78534"/>
        <dbReference type="ChEBI" id="CHEBI:456215"/>
        <dbReference type="EC" id="6.1.1.3"/>
    </reaction>
</comment>
<dbReference type="Gene3D" id="3.30.54.20">
    <property type="match status" value="1"/>
</dbReference>
<dbReference type="AlphaFoldDB" id="A0A537J024"/>
<dbReference type="PROSITE" id="PS50862">
    <property type="entry name" value="AA_TRNA_LIGASE_II"/>
    <property type="match status" value="1"/>
</dbReference>